<dbReference type="PANTHER" id="PTHR11920:SF335">
    <property type="entry name" value="GUANYLATE CYCLASE"/>
    <property type="match status" value="1"/>
</dbReference>
<comment type="subcellular location">
    <subcellularLocation>
        <location evidence="2">Membrane</location>
    </subcellularLocation>
</comment>
<dbReference type="AlphaFoldDB" id="A0A3N6PF69"/>
<name>A0A3N6PF69_9CYAN</name>
<keyword evidence="6" id="KW-0479">Metal-binding</keyword>
<evidence type="ECO:0000256" key="13">
    <source>
        <dbReference type="ARBA" id="ARBA00023239"/>
    </source>
</evidence>
<dbReference type="InterPro" id="IPR018297">
    <property type="entry name" value="A/G_cyclase_CS"/>
</dbReference>
<keyword evidence="7" id="KW-0547">Nucleotide-binding</keyword>
<dbReference type="PROSITE" id="PS50125">
    <property type="entry name" value="GUANYLATE_CYCLASE_2"/>
    <property type="match status" value="1"/>
</dbReference>
<protein>
    <recommendedName>
        <fullName evidence="4">Adenylate cyclase</fullName>
        <ecNumber evidence="3">4.6.1.1</ecNumber>
    </recommendedName>
    <alternativeName>
        <fullName evidence="14">ATP pyrophosphate-lyase</fullName>
    </alternativeName>
    <alternativeName>
        <fullName evidence="15">Adenylyl cyclase</fullName>
    </alternativeName>
</protein>
<evidence type="ECO:0000256" key="4">
    <source>
        <dbReference type="ARBA" id="ARBA00021420"/>
    </source>
</evidence>
<evidence type="ECO:0000313" key="20">
    <source>
        <dbReference type="Proteomes" id="UP000269154"/>
    </source>
</evidence>
<reference evidence="19 20" key="1">
    <citation type="journal article" date="2018" name="ACS Chem. Biol.">
        <title>Ketoreductase domain dysfunction expands chemodiversity: malyngamide biosynthesis in the cyanobacterium Okeania hirsuta.</title>
        <authorList>
            <person name="Moss N.A."/>
            <person name="Leao T."/>
            <person name="Rankin M."/>
            <person name="McCullough T.M."/>
            <person name="Qu P."/>
            <person name="Korobeynikov A."/>
            <person name="Smith J.L."/>
            <person name="Gerwick L."/>
            <person name="Gerwick W.H."/>
        </authorList>
    </citation>
    <scope>NUCLEOTIDE SEQUENCE [LARGE SCALE GENOMIC DNA]</scope>
    <source>
        <strain evidence="19 20">PAB10Feb10-1</strain>
    </source>
</reference>
<dbReference type="FunFam" id="3.30.70.1230:FF:000033">
    <property type="entry name" value="Adenylate cyclase"/>
    <property type="match status" value="1"/>
</dbReference>
<evidence type="ECO:0000256" key="16">
    <source>
        <dbReference type="ARBA" id="ARBA00064436"/>
    </source>
</evidence>
<dbReference type="Pfam" id="PF00211">
    <property type="entry name" value="Guanylate_cyc"/>
    <property type="match status" value="1"/>
</dbReference>
<keyword evidence="8" id="KW-0067">ATP-binding</keyword>
<keyword evidence="20" id="KW-1185">Reference proteome</keyword>
<evidence type="ECO:0000256" key="11">
    <source>
        <dbReference type="ARBA" id="ARBA00022998"/>
    </source>
</evidence>
<accession>A0A3N6PF69</accession>
<dbReference type="EC" id="4.6.1.1" evidence="3"/>
<keyword evidence="9" id="KW-0460">Magnesium</keyword>
<gene>
    <name evidence="19" type="ORF">D5R40_06720</name>
</gene>
<evidence type="ECO:0000256" key="15">
    <source>
        <dbReference type="ARBA" id="ARBA00032637"/>
    </source>
</evidence>
<dbReference type="InterPro" id="IPR029787">
    <property type="entry name" value="Nucleotide_cyclase"/>
</dbReference>
<dbReference type="GO" id="GO:0004016">
    <property type="term" value="F:adenylate cyclase activity"/>
    <property type="evidence" value="ECO:0007669"/>
    <property type="project" value="UniProtKB-EC"/>
</dbReference>
<dbReference type="CDD" id="cd07302">
    <property type="entry name" value="CHD"/>
    <property type="match status" value="1"/>
</dbReference>
<keyword evidence="12" id="KW-0472">Membrane</keyword>
<dbReference type="GO" id="GO:0035556">
    <property type="term" value="P:intracellular signal transduction"/>
    <property type="evidence" value="ECO:0007669"/>
    <property type="project" value="InterPro"/>
</dbReference>
<dbReference type="PANTHER" id="PTHR11920">
    <property type="entry name" value="GUANYLYL CYCLASE"/>
    <property type="match status" value="1"/>
</dbReference>
<dbReference type="GO" id="GO:0005886">
    <property type="term" value="C:plasma membrane"/>
    <property type="evidence" value="ECO:0007669"/>
    <property type="project" value="UniProtKB-ARBA"/>
</dbReference>
<evidence type="ECO:0000256" key="14">
    <source>
        <dbReference type="ARBA" id="ARBA00032597"/>
    </source>
</evidence>
<dbReference type="GO" id="GO:0046872">
    <property type="term" value="F:metal ion binding"/>
    <property type="evidence" value="ECO:0007669"/>
    <property type="project" value="UniProtKB-KW"/>
</dbReference>
<proteinExistence type="inferred from homology"/>
<keyword evidence="13 17" id="KW-0456">Lyase</keyword>
<dbReference type="GO" id="GO:0006171">
    <property type="term" value="P:cAMP biosynthetic process"/>
    <property type="evidence" value="ECO:0007669"/>
    <property type="project" value="UniProtKB-KW"/>
</dbReference>
<evidence type="ECO:0000313" key="19">
    <source>
        <dbReference type="EMBL" id="RQH50248.1"/>
    </source>
</evidence>
<evidence type="ECO:0000256" key="10">
    <source>
        <dbReference type="ARBA" id="ARBA00022989"/>
    </source>
</evidence>
<dbReference type="Gene3D" id="3.30.70.1230">
    <property type="entry name" value="Nucleotide cyclase"/>
    <property type="match status" value="1"/>
</dbReference>
<evidence type="ECO:0000256" key="9">
    <source>
        <dbReference type="ARBA" id="ARBA00022842"/>
    </source>
</evidence>
<feature type="domain" description="Guanylate cyclase" evidence="18">
    <location>
        <begin position="69"/>
        <end position="196"/>
    </location>
</feature>
<comment type="subunit">
    <text evidence="16">Homodimer. Can also exist as monomer.</text>
</comment>
<organism evidence="19 20">
    <name type="scientific">Okeania hirsuta</name>
    <dbReference type="NCBI Taxonomy" id="1458930"/>
    <lineage>
        <taxon>Bacteria</taxon>
        <taxon>Bacillati</taxon>
        <taxon>Cyanobacteriota</taxon>
        <taxon>Cyanophyceae</taxon>
        <taxon>Oscillatoriophycideae</taxon>
        <taxon>Oscillatoriales</taxon>
        <taxon>Microcoleaceae</taxon>
        <taxon>Okeania</taxon>
    </lineage>
</organism>
<dbReference type="GO" id="GO:0005524">
    <property type="term" value="F:ATP binding"/>
    <property type="evidence" value="ECO:0007669"/>
    <property type="project" value="UniProtKB-KW"/>
</dbReference>
<evidence type="ECO:0000256" key="5">
    <source>
        <dbReference type="ARBA" id="ARBA00022692"/>
    </source>
</evidence>
<dbReference type="InterPro" id="IPR001054">
    <property type="entry name" value="A/G_cyclase"/>
</dbReference>
<dbReference type="EMBL" id="RCBY01000024">
    <property type="protein sequence ID" value="RQH50248.1"/>
    <property type="molecule type" value="Genomic_DNA"/>
</dbReference>
<evidence type="ECO:0000256" key="1">
    <source>
        <dbReference type="ARBA" id="ARBA00001593"/>
    </source>
</evidence>
<dbReference type="InterPro" id="IPR050401">
    <property type="entry name" value="Cyclic_nucleotide_synthase"/>
</dbReference>
<keyword evidence="10" id="KW-1133">Transmembrane helix</keyword>
<evidence type="ECO:0000256" key="3">
    <source>
        <dbReference type="ARBA" id="ARBA00012201"/>
    </source>
</evidence>
<dbReference type="PROSITE" id="PS00452">
    <property type="entry name" value="GUANYLATE_CYCLASE_1"/>
    <property type="match status" value="1"/>
</dbReference>
<evidence type="ECO:0000256" key="17">
    <source>
        <dbReference type="RuleBase" id="RU000405"/>
    </source>
</evidence>
<comment type="caution">
    <text evidence="19">The sequence shown here is derived from an EMBL/GenBank/DDBJ whole genome shotgun (WGS) entry which is preliminary data.</text>
</comment>
<dbReference type="Proteomes" id="UP000269154">
    <property type="component" value="Unassembled WGS sequence"/>
</dbReference>
<comment type="similarity">
    <text evidence="17">Belongs to the adenylyl cyclase class-4/guanylyl cyclase family.</text>
</comment>
<evidence type="ECO:0000259" key="18">
    <source>
        <dbReference type="PROSITE" id="PS50125"/>
    </source>
</evidence>
<evidence type="ECO:0000256" key="7">
    <source>
        <dbReference type="ARBA" id="ARBA00022741"/>
    </source>
</evidence>
<evidence type="ECO:0000256" key="12">
    <source>
        <dbReference type="ARBA" id="ARBA00023136"/>
    </source>
</evidence>
<keyword evidence="11" id="KW-0115">cAMP biosynthesis</keyword>
<evidence type="ECO:0000256" key="2">
    <source>
        <dbReference type="ARBA" id="ARBA00004370"/>
    </source>
</evidence>
<comment type="catalytic activity">
    <reaction evidence="1">
        <text>ATP = 3',5'-cyclic AMP + diphosphate</text>
        <dbReference type="Rhea" id="RHEA:15389"/>
        <dbReference type="ChEBI" id="CHEBI:30616"/>
        <dbReference type="ChEBI" id="CHEBI:33019"/>
        <dbReference type="ChEBI" id="CHEBI:58165"/>
        <dbReference type="EC" id="4.6.1.1"/>
    </reaction>
</comment>
<evidence type="ECO:0000256" key="8">
    <source>
        <dbReference type="ARBA" id="ARBA00022840"/>
    </source>
</evidence>
<dbReference type="OrthoDB" id="456159at2"/>
<dbReference type="SMART" id="SM00044">
    <property type="entry name" value="CYCc"/>
    <property type="match status" value="1"/>
</dbReference>
<evidence type="ECO:0000256" key="6">
    <source>
        <dbReference type="ARBA" id="ARBA00022723"/>
    </source>
</evidence>
<sequence length="253" mass="28296">MRLGLLKAGNGKLILALCRDITERKKAEAALLLEQEKSEKLLLNILPKPIADRLKEGDSTIAEGFAEVTVLFADLVGFTELAGRATPQRLVYWLNEIFSRFDLLAEKYGLEKIKTIGDAYMVVGGLPNPMENHAEAIALMAIDMLEEVSYFADEQKQDFNIRIGINTGPVVAGVIGRKKFIYDLWGDTVNIASRMESHGIPGVIQVTEQTYEILQHKFLFAERGLIDIKGKGYMKAYILQGKKSYIEEVKSQN</sequence>
<keyword evidence="5" id="KW-0812">Transmembrane</keyword>
<dbReference type="SUPFAM" id="SSF55073">
    <property type="entry name" value="Nucleotide cyclase"/>
    <property type="match status" value="1"/>
</dbReference>